<dbReference type="AlphaFoldDB" id="A0A9D1T0M9"/>
<dbReference type="PANTHER" id="PTHR11669:SF8">
    <property type="entry name" value="DNA POLYMERASE III SUBUNIT DELTA"/>
    <property type="match status" value="1"/>
</dbReference>
<dbReference type="InterPro" id="IPR050238">
    <property type="entry name" value="DNA_Rep/Repair_Clamp_Loader"/>
</dbReference>
<dbReference type="EMBL" id="DVOF01000193">
    <property type="protein sequence ID" value="HIV03222.1"/>
    <property type="molecule type" value="Genomic_DNA"/>
</dbReference>
<evidence type="ECO:0000259" key="8">
    <source>
        <dbReference type="Pfam" id="PF09115"/>
    </source>
</evidence>
<evidence type="ECO:0000313" key="10">
    <source>
        <dbReference type="Proteomes" id="UP000886743"/>
    </source>
</evidence>
<dbReference type="Gene3D" id="3.40.50.300">
    <property type="entry name" value="P-loop containing nucleotide triphosphate hydrolases"/>
    <property type="match status" value="1"/>
</dbReference>
<keyword evidence="6" id="KW-0239">DNA-directed DNA polymerase</keyword>
<protein>
    <recommendedName>
        <fullName evidence="2">DNA polymerase III subunit delta'</fullName>
        <ecNumber evidence="1">2.7.7.7</ecNumber>
    </recommendedName>
</protein>
<dbReference type="Pfam" id="PF13177">
    <property type="entry name" value="DNA_pol3_delta2"/>
    <property type="match status" value="1"/>
</dbReference>
<evidence type="ECO:0000256" key="7">
    <source>
        <dbReference type="ARBA" id="ARBA00049244"/>
    </source>
</evidence>
<sequence>MPLVRPNVEEGLLCGLLGGLREGTSVHAYLFEGEEGLPTRETARYFAAALLCEGAGEPPCGVCESCVQAAGGNNPDLQSLSLSDITSKKSVGADEIRAVISDVYTKPFRAARKVYIIEDGDALTPQAQNAMLKILEEPPSYAVFIICVSNAELILPTVRSRSRIVRFTPKTDAQMAQYVKNTYPHMMDRLDFIVSFSAGIAGRADLLCSGGEAWELRRKAFDALRSLLLGADEEAVFSVGDLFEQQKKGKEGGMDNAALLLDFMLSFASDLLRLSNGIGQGIANRDLMEELRAVCARVSRARLDHAARCILTAQQMLSRHVSRKAAVLWLAAGIFYGD</sequence>
<dbReference type="GO" id="GO:0003887">
    <property type="term" value="F:DNA-directed DNA polymerase activity"/>
    <property type="evidence" value="ECO:0007669"/>
    <property type="project" value="UniProtKB-KW"/>
</dbReference>
<keyword evidence="3" id="KW-0808">Transferase</keyword>
<reference evidence="9" key="1">
    <citation type="submission" date="2020-10" db="EMBL/GenBank/DDBJ databases">
        <authorList>
            <person name="Gilroy R."/>
        </authorList>
    </citation>
    <scope>NUCLEOTIDE SEQUENCE</scope>
    <source>
        <strain evidence="9">4920</strain>
    </source>
</reference>
<proteinExistence type="predicted"/>
<evidence type="ECO:0000256" key="1">
    <source>
        <dbReference type="ARBA" id="ARBA00012417"/>
    </source>
</evidence>
<organism evidence="9 10">
    <name type="scientific">Candidatus Aphodoplasma excrementigallinarum</name>
    <dbReference type="NCBI Taxonomy" id="2840673"/>
    <lineage>
        <taxon>Bacteria</taxon>
        <taxon>Bacillati</taxon>
        <taxon>Bacillota</taxon>
        <taxon>Clostridia</taxon>
        <taxon>Eubacteriales</taxon>
        <taxon>Candidatus Aphodoplasma</taxon>
    </lineage>
</organism>
<evidence type="ECO:0000256" key="4">
    <source>
        <dbReference type="ARBA" id="ARBA00022695"/>
    </source>
</evidence>
<evidence type="ECO:0000313" key="9">
    <source>
        <dbReference type="EMBL" id="HIV03222.1"/>
    </source>
</evidence>
<dbReference type="GO" id="GO:0006261">
    <property type="term" value="P:DNA-templated DNA replication"/>
    <property type="evidence" value="ECO:0007669"/>
    <property type="project" value="TreeGrafter"/>
</dbReference>
<dbReference type="SUPFAM" id="SSF52540">
    <property type="entry name" value="P-loop containing nucleoside triphosphate hydrolases"/>
    <property type="match status" value="1"/>
</dbReference>
<dbReference type="InterPro" id="IPR015199">
    <property type="entry name" value="DNA_pol_III_delta_C"/>
</dbReference>
<comment type="caution">
    <text evidence="9">The sequence shown here is derived from an EMBL/GenBank/DDBJ whole genome shotgun (WGS) entry which is preliminary data.</text>
</comment>
<evidence type="ECO:0000256" key="5">
    <source>
        <dbReference type="ARBA" id="ARBA00022705"/>
    </source>
</evidence>
<dbReference type="Proteomes" id="UP000886743">
    <property type="component" value="Unassembled WGS sequence"/>
</dbReference>
<dbReference type="EC" id="2.7.7.7" evidence="1"/>
<dbReference type="GO" id="GO:0003677">
    <property type="term" value="F:DNA binding"/>
    <property type="evidence" value="ECO:0007669"/>
    <property type="project" value="InterPro"/>
</dbReference>
<dbReference type="Pfam" id="PF09115">
    <property type="entry name" value="DNApol3-delta_C"/>
    <property type="match status" value="1"/>
</dbReference>
<evidence type="ECO:0000256" key="6">
    <source>
        <dbReference type="ARBA" id="ARBA00022932"/>
    </source>
</evidence>
<dbReference type="InterPro" id="IPR027417">
    <property type="entry name" value="P-loop_NTPase"/>
</dbReference>
<dbReference type="PANTHER" id="PTHR11669">
    <property type="entry name" value="REPLICATION FACTOR C / DNA POLYMERASE III GAMMA-TAU SUBUNIT"/>
    <property type="match status" value="1"/>
</dbReference>
<keyword evidence="4" id="KW-0548">Nucleotidyltransferase</keyword>
<keyword evidence="5" id="KW-0235">DNA replication</keyword>
<comment type="catalytic activity">
    <reaction evidence="7">
        <text>DNA(n) + a 2'-deoxyribonucleoside 5'-triphosphate = DNA(n+1) + diphosphate</text>
        <dbReference type="Rhea" id="RHEA:22508"/>
        <dbReference type="Rhea" id="RHEA-COMP:17339"/>
        <dbReference type="Rhea" id="RHEA-COMP:17340"/>
        <dbReference type="ChEBI" id="CHEBI:33019"/>
        <dbReference type="ChEBI" id="CHEBI:61560"/>
        <dbReference type="ChEBI" id="CHEBI:173112"/>
        <dbReference type="EC" id="2.7.7.7"/>
    </reaction>
</comment>
<evidence type="ECO:0000256" key="2">
    <source>
        <dbReference type="ARBA" id="ARBA00014363"/>
    </source>
</evidence>
<reference evidence="9" key="2">
    <citation type="journal article" date="2021" name="PeerJ">
        <title>Extensive microbial diversity within the chicken gut microbiome revealed by metagenomics and culture.</title>
        <authorList>
            <person name="Gilroy R."/>
            <person name="Ravi A."/>
            <person name="Getino M."/>
            <person name="Pursley I."/>
            <person name="Horton D.L."/>
            <person name="Alikhan N.F."/>
            <person name="Baker D."/>
            <person name="Gharbi K."/>
            <person name="Hall N."/>
            <person name="Watson M."/>
            <person name="Adriaenssens E.M."/>
            <person name="Foster-Nyarko E."/>
            <person name="Jarju S."/>
            <person name="Secka A."/>
            <person name="Antonio M."/>
            <person name="Oren A."/>
            <person name="Chaudhuri R.R."/>
            <person name="La Ragione R."/>
            <person name="Hildebrand F."/>
            <person name="Pallen M.J."/>
        </authorList>
    </citation>
    <scope>NUCLEOTIDE SEQUENCE</scope>
    <source>
        <strain evidence="9">4920</strain>
    </source>
</reference>
<feature type="domain" description="DNA polymerase III delta subunit C-terminal" evidence="8">
    <location>
        <begin position="213"/>
        <end position="320"/>
    </location>
</feature>
<dbReference type="GO" id="GO:0009360">
    <property type="term" value="C:DNA polymerase III complex"/>
    <property type="evidence" value="ECO:0007669"/>
    <property type="project" value="InterPro"/>
</dbReference>
<evidence type="ECO:0000256" key="3">
    <source>
        <dbReference type="ARBA" id="ARBA00022679"/>
    </source>
</evidence>
<name>A0A9D1T0M9_9FIRM</name>
<gene>
    <name evidence="9" type="ORF">IAC74_06565</name>
</gene>
<accession>A0A9D1T0M9</accession>